<feature type="region of interest" description="Disordered" evidence="7">
    <location>
        <begin position="2087"/>
        <end position="2129"/>
    </location>
</feature>
<organism evidence="14 15">
    <name type="scientific">Camellia sinensis var. sinensis</name>
    <name type="common">China tea</name>
    <dbReference type="NCBI Taxonomy" id="542762"/>
    <lineage>
        <taxon>Eukaryota</taxon>
        <taxon>Viridiplantae</taxon>
        <taxon>Streptophyta</taxon>
        <taxon>Embryophyta</taxon>
        <taxon>Tracheophyta</taxon>
        <taxon>Spermatophyta</taxon>
        <taxon>Magnoliopsida</taxon>
        <taxon>eudicotyledons</taxon>
        <taxon>Gunneridae</taxon>
        <taxon>Pentapetalae</taxon>
        <taxon>asterids</taxon>
        <taxon>Ericales</taxon>
        <taxon>Theaceae</taxon>
        <taxon>Camellia</taxon>
    </lineage>
</organism>
<evidence type="ECO:0000256" key="8">
    <source>
        <dbReference type="SAM" id="Phobius"/>
    </source>
</evidence>
<feature type="compositionally biased region" description="Basic and acidic residues" evidence="7">
    <location>
        <begin position="2094"/>
        <end position="2108"/>
    </location>
</feature>
<dbReference type="Pfam" id="PF24474">
    <property type="entry name" value="DUF7579"/>
    <property type="match status" value="1"/>
</dbReference>
<feature type="compositionally biased region" description="Low complexity" evidence="7">
    <location>
        <begin position="1400"/>
        <end position="1411"/>
    </location>
</feature>
<dbReference type="InterPro" id="IPR056001">
    <property type="entry name" value="DUF7579"/>
</dbReference>
<evidence type="ECO:0000256" key="7">
    <source>
        <dbReference type="SAM" id="MobiDB-lite"/>
    </source>
</evidence>
<feature type="domain" description="Ternary complex factor MIP1 leucine-zipper" evidence="11">
    <location>
        <begin position="1308"/>
        <end position="1389"/>
    </location>
</feature>
<comment type="subcellular location">
    <subcellularLocation>
        <location evidence="1">Membrane</location>
        <topology evidence="1">Single-pass type I membrane protein</topology>
    </subcellularLocation>
</comment>
<dbReference type="InterPro" id="IPR006869">
    <property type="entry name" value="DUF547"/>
</dbReference>
<feature type="region of interest" description="Disordered" evidence="7">
    <location>
        <begin position="1972"/>
        <end position="2010"/>
    </location>
</feature>
<evidence type="ECO:0000313" key="15">
    <source>
        <dbReference type="Proteomes" id="UP000306102"/>
    </source>
</evidence>
<evidence type="ECO:0000259" key="13">
    <source>
        <dbReference type="Pfam" id="PF24501"/>
    </source>
</evidence>
<evidence type="ECO:0000259" key="9">
    <source>
        <dbReference type="Pfam" id="PF04784"/>
    </source>
</evidence>
<dbReference type="InterPro" id="IPR039877">
    <property type="entry name" value="TMEM131-like"/>
</dbReference>
<proteinExistence type="inferred from homology"/>
<evidence type="ECO:0000259" key="10">
    <source>
        <dbReference type="Pfam" id="PF12371"/>
    </source>
</evidence>
<evidence type="ECO:0000259" key="12">
    <source>
        <dbReference type="Pfam" id="PF24474"/>
    </source>
</evidence>
<dbReference type="InterPro" id="IPR022113">
    <property type="entry name" value="TMEM131L_N"/>
</dbReference>
<gene>
    <name evidence="14" type="ORF">TEA_005659</name>
</gene>
<keyword evidence="15" id="KW-1185">Reference proteome</keyword>
<sequence length="2218" mass="244206">MESLLIRAHLQLSMSCHRRVLFHQARPFYFLVILICTLFCIAACGLCSINGMPSSVEYDLCESCTDNYNPGFQDAYVRDVSSGCVSGMGHLSLENVCSNSNLFCFPSTLPGFLCKGCSPESTVLEVSPVQPGAKLPEGSTQARNNLSWSLDYGMFKLLSGRAVSCSLNSQDEIHDISSLQTSKGNQNYVSSCGGPFGNQKSPSPNLNENSEMKMIKSGFLDGSLSPNVEISPPLLDWGQKYLYFPSFSFLTVANTHSDSILCIYKPFSTNTQFYPCNFSELFLGPGEVASICFVFLPTWLGMSSAHLILQTSSGGFLIQAKGFAVESPYGLRALAGLDVSSGGRWTKKFSLFNPFDETLYVEEVTVWISVSIGNTSHLSKAICRIENFQGSEEHSVLHAKSGQVDSPQMAMGPYRNWDIGPGSTEAVIEIDFTYYAAGKISGAFCMQLLRPSQDKSDTIVVPLEAELGGESANDLIDAVSVSLETLLPCDSSDTVVVALLLRNGTPHLLNVVKISLIGESTKLFQIKYKEGLILFPGTDTHVAVVSYIPLPIGLHDYPSESPDINWNCKLVILTNDSSNPQIEMPCKDIVSICSKLDSYLEYEQQSGNAENANARTGSLLSGVQSPSLIKEMEAAEPDELVLGNWKSQGTASSMSVLDNHGVVFPMVQIGTHHSEWITVKNPSEQPVVMQLILNAGEIIDECRAPDGLLQPSLSSGLVLSENTSPTRYGFSISEKALTEAYVHPYGTASFGPIIFHPSNRCGWRSSALIRNNLSGVEWLSLRGYGGSFSLDLFEGSKPIPSLEFKFNLPSRLNLSPPEMSHHKEETTHACSKPLSKELYAKNTGDLPLEVRRIEVSGTECELDGFVVHTCKGFALEPGESTKLLISYQADFSTVMVQRDLELALATGIVVIPMKASLPLNMLNLCKKSMFRMQVHRIFFAILLAAFVMFLILFCILPQLMGLGYLDYLFKSGKSSIATVGRVGKSSCMHFNTKNGNKFSISSKMNGLLRSVGEEETSMLESVNRYPDGEVVASKQGITALHLNPTVENQRQTQEEMAFGSCILQESSTVENSDVREASKVGKLTVRIGKEKGRRKRKKKCSGTGLSGIFDVASSQSGNSTPSSPLSPVTSFTPKRLWPQSYEAGQSVESSNQFGQVVDQPCGKSSGVEPASKANILEPKVSVKYSNKSCFFFTQEKPSAPRKMPGKSVLLPSATFPCTGRPSTSTIAPHARAPGSKLYNQKTVNLEEATGLEDQFRYDIWGNHLFGLHLMGRSKEVSTMTSSATESHSDSFFVRGPQTLLTKPQPNSVNKLEKKLRHEENVHRALERAFNRTLGSLPRFPPYLPPELIMGIMGNVILTIQTLELLAEVSVLEEKVVRLEEQIIDFRQGLSVAKPFPSLARSASSRKLSSSKPTPDRIGHCSKKPNFSLENGPVKENRLRSNSSKDKQYPENKSPRMKKPPIKPESIGKNVDPLRLQSSSDSSDGGALEADSSPNKISEDVFKCLSNIFLRLSTTKNRTVESKAIPSLMLSNQETEIRDPYSMFSEFRKREIGPYKHLCSIEAGSIDFNRKTNALFLVHRLELLLSKLASVHLEGLTHQQKLAFWINIYNSCTMNAFLEQGIPETPEMVVALMQNVRVYTASQVENEMEGAKRDYLQAAIGISKENKFIVSKLLDWYLPDFAKDLEALLDQVCLQLPDELRNQTVRCLERKETKPLSQLVQVMPYNFSFSPTVPSQLPPSLGLVRALALLFSSLLSSTIAEAAEIVEVQRSSVGATVLHLSLLFHHSERRTIGLSLSLALHLSLKGLFLEALSEEMDKNRDMRRGGASRSSLANPQVIKQSGMNNNFEGTVFSKKLKKERMRRLSVVGKVNSSNENGEMGCAGSEFEDEIRNTTSISKRFRFPQNFFHECNTVDHASVPRKLRSVSWSPQILIRLYLQPEDLDGSPSRPITKDEEEVVETLYALVDMFPNNNKNGLDGELGKPKSWPLPEGESSRPACEDKKETNHGTNGVELPGIKKSRLNVVVISSSEFQIMFYNFPQFAILCLTPELDLQQPEDLDESPSRPITKDEEEVVETLYALANMFPNNNKNGLDGELGKPKSWHLPEGESSRPACEGSAAPEKEEDSKSLCLSTTSKAEAVNPSLLEGSAHDSVEVKCLKESSQPSFPNSTQLLTELDNTISQRNVQAMFPMSMSEPICGKQACNSVGCNVQSELSLETG</sequence>
<dbReference type="PANTHER" id="PTHR22050:SF0">
    <property type="entry name" value="TRANSMEMBRANE PROTEIN 131 HOMOLOG"/>
    <property type="match status" value="1"/>
</dbReference>
<comment type="caution">
    <text evidence="14">The sequence shown here is derived from an EMBL/GenBank/DDBJ whole genome shotgun (WGS) entry which is preliminary data.</text>
</comment>
<feature type="region of interest" description="Disordered" evidence="7">
    <location>
        <begin position="1400"/>
        <end position="1492"/>
    </location>
</feature>
<dbReference type="Proteomes" id="UP000306102">
    <property type="component" value="Unassembled WGS sequence"/>
</dbReference>
<keyword evidence="4" id="KW-0732">Signal</keyword>
<feature type="transmembrane region" description="Helical" evidence="8">
    <location>
        <begin position="937"/>
        <end position="965"/>
    </location>
</feature>
<dbReference type="InterPro" id="IPR055437">
    <property type="entry name" value="TMEM131L_Ig_5"/>
</dbReference>
<evidence type="ECO:0000313" key="14">
    <source>
        <dbReference type="EMBL" id="THG10574.1"/>
    </source>
</evidence>
<dbReference type="GO" id="GO:0016020">
    <property type="term" value="C:membrane"/>
    <property type="evidence" value="ECO:0007669"/>
    <property type="project" value="UniProtKB-SubCell"/>
</dbReference>
<feature type="compositionally biased region" description="Basic and acidic residues" evidence="7">
    <location>
        <begin position="1432"/>
        <end position="1453"/>
    </location>
</feature>
<feature type="compositionally biased region" description="Low complexity" evidence="7">
    <location>
        <begin position="1113"/>
        <end position="1131"/>
    </location>
</feature>
<feature type="transmembrane region" description="Helical" evidence="8">
    <location>
        <begin position="28"/>
        <end position="52"/>
    </location>
</feature>
<accession>A0A4S4E4Y2</accession>
<keyword evidence="3 8" id="KW-0812">Transmembrane</keyword>
<feature type="region of interest" description="Disordered" evidence="7">
    <location>
        <begin position="1110"/>
        <end position="1131"/>
    </location>
</feature>
<dbReference type="InterPro" id="IPR025757">
    <property type="entry name" value="MIP1_Leuzipper"/>
</dbReference>
<dbReference type="Pfam" id="PF14389">
    <property type="entry name" value="Lzipper-MIP1"/>
    <property type="match status" value="1"/>
</dbReference>
<feature type="domain" description="TMEM131L fifth Ig-like" evidence="13">
    <location>
        <begin position="842"/>
        <end position="907"/>
    </location>
</feature>
<keyword evidence="6 8" id="KW-0472">Membrane</keyword>
<dbReference type="EMBL" id="SDRB02007813">
    <property type="protein sequence ID" value="THG10574.1"/>
    <property type="molecule type" value="Genomic_DNA"/>
</dbReference>
<feature type="domain" description="DUF7579" evidence="12">
    <location>
        <begin position="478"/>
        <end position="596"/>
    </location>
</feature>
<keyword evidence="5 8" id="KW-1133">Transmembrane helix</keyword>
<evidence type="ECO:0000256" key="5">
    <source>
        <dbReference type="ARBA" id="ARBA00022989"/>
    </source>
</evidence>
<comment type="similarity">
    <text evidence="2">Belongs to the TMEM131 family.</text>
</comment>
<evidence type="ECO:0000256" key="6">
    <source>
        <dbReference type="ARBA" id="ARBA00023136"/>
    </source>
</evidence>
<reference evidence="14 15" key="1">
    <citation type="journal article" date="2018" name="Proc. Natl. Acad. Sci. U.S.A.">
        <title>Draft genome sequence of Camellia sinensis var. sinensis provides insights into the evolution of the tea genome and tea quality.</title>
        <authorList>
            <person name="Wei C."/>
            <person name="Yang H."/>
            <person name="Wang S."/>
            <person name="Zhao J."/>
            <person name="Liu C."/>
            <person name="Gao L."/>
            <person name="Xia E."/>
            <person name="Lu Y."/>
            <person name="Tai Y."/>
            <person name="She G."/>
            <person name="Sun J."/>
            <person name="Cao H."/>
            <person name="Tong W."/>
            <person name="Gao Q."/>
            <person name="Li Y."/>
            <person name="Deng W."/>
            <person name="Jiang X."/>
            <person name="Wang W."/>
            <person name="Chen Q."/>
            <person name="Zhang S."/>
            <person name="Li H."/>
            <person name="Wu J."/>
            <person name="Wang P."/>
            <person name="Li P."/>
            <person name="Shi C."/>
            <person name="Zheng F."/>
            <person name="Jian J."/>
            <person name="Huang B."/>
            <person name="Shan D."/>
            <person name="Shi M."/>
            <person name="Fang C."/>
            <person name="Yue Y."/>
            <person name="Li F."/>
            <person name="Li D."/>
            <person name="Wei S."/>
            <person name="Han B."/>
            <person name="Jiang C."/>
            <person name="Yin Y."/>
            <person name="Xia T."/>
            <person name="Zhang Z."/>
            <person name="Bennetzen J.L."/>
            <person name="Zhao S."/>
            <person name="Wan X."/>
        </authorList>
    </citation>
    <scope>NUCLEOTIDE SEQUENCE [LARGE SCALE GENOMIC DNA]</scope>
    <source>
        <strain evidence="15">cv. Shuchazao</strain>
        <tissue evidence="14">Leaf</tissue>
    </source>
</reference>
<evidence type="ECO:0008006" key="16">
    <source>
        <dbReference type="Google" id="ProtNLM"/>
    </source>
</evidence>
<name>A0A4S4E4Y2_CAMSN</name>
<feature type="domain" description="Transmembrane protein 131-like N-terminal" evidence="10">
    <location>
        <begin position="228"/>
        <end position="311"/>
    </location>
</feature>
<dbReference type="Pfam" id="PF12371">
    <property type="entry name" value="TMEM131_like_N"/>
    <property type="match status" value="1"/>
</dbReference>
<evidence type="ECO:0000256" key="1">
    <source>
        <dbReference type="ARBA" id="ARBA00004479"/>
    </source>
</evidence>
<dbReference type="Pfam" id="PF04784">
    <property type="entry name" value="DUF547"/>
    <property type="match status" value="1"/>
</dbReference>
<evidence type="ECO:0000256" key="3">
    <source>
        <dbReference type="ARBA" id="ARBA00022692"/>
    </source>
</evidence>
<evidence type="ECO:0000256" key="4">
    <source>
        <dbReference type="ARBA" id="ARBA00022729"/>
    </source>
</evidence>
<protein>
    <recommendedName>
        <fullName evidence="16">DUF547 domain-containing protein</fullName>
    </recommendedName>
</protein>
<feature type="domain" description="DUF547" evidence="9">
    <location>
        <begin position="1593"/>
        <end position="1634"/>
    </location>
</feature>
<feature type="transmembrane region" description="Helical" evidence="8">
    <location>
        <begin position="902"/>
        <end position="925"/>
    </location>
</feature>
<dbReference type="Pfam" id="PF24501">
    <property type="entry name" value="Ig_TMEM131L_5"/>
    <property type="match status" value="1"/>
</dbReference>
<dbReference type="PANTHER" id="PTHR22050">
    <property type="entry name" value="RW1 PROTEIN HOMOLOG"/>
    <property type="match status" value="1"/>
</dbReference>
<evidence type="ECO:0000259" key="11">
    <source>
        <dbReference type="Pfam" id="PF14389"/>
    </source>
</evidence>
<evidence type="ECO:0000256" key="2">
    <source>
        <dbReference type="ARBA" id="ARBA00006682"/>
    </source>
</evidence>